<protein>
    <submittedName>
        <fullName evidence="3">Alpha/beta hydrolase fold</fullName>
    </submittedName>
</protein>
<dbReference type="AlphaFoldDB" id="A0A1G8BVT4"/>
<dbReference type="Proteomes" id="UP000199705">
    <property type="component" value="Unassembled WGS sequence"/>
</dbReference>
<dbReference type="InterPro" id="IPR051340">
    <property type="entry name" value="Haloalkane_dehalogenase"/>
</dbReference>
<evidence type="ECO:0000256" key="1">
    <source>
        <dbReference type="ARBA" id="ARBA00022801"/>
    </source>
</evidence>
<keyword evidence="1 3" id="KW-0378">Hydrolase</keyword>
<evidence type="ECO:0000313" key="4">
    <source>
        <dbReference type="Proteomes" id="UP000199705"/>
    </source>
</evidence>
<proteinExistence type="predicted"/>
<evidence type="ECO:0000313" key="3">
    <source>
        <dbReference type="EMBL" id="SDH37159.1"/>
    </source>
</evidence>
<dbReference type="Gene3D" id="3.40.50.1820">
    <property type="entry name" value="alpha/beta hydrolase"/>
    <property type="match status" value="1"/>
</dbReference>
<keyword evidence="4" id="KW-1185">Reference proteome</keyword>
<dbReference type="EMBL" id="FNCG01000009">
    <property type="protein sequence ID" value="SDH37159.1"/>
    <property type="molecule type" value="Genomic_DNA"/>
</dbReference>
<dbReference type="InterPro" id="IPR029058">
    <property type="entry name" value="AB_hydrolase_fold"/>
</dbReference>
<accession>A0A1G8BVT4</accession>
<dbReference type="InterPro" id="IPR000073">
    <property type="entry name" value="AB_hydrolase_1"/>
</dbReference>
<organism evidence="3 4">
    <name type="scientific">Mucilaginibacter gossypii</name>
    <dbReference type="NCBI Taxonomy" id="551996"/>
    <lineage>
        <taxon>Bacteria</taxon>
        <taxon>Pseudomonadati</taxon>
        <taxon>Bacteroidota</taxon>
        <taxon>Sphingobacteriia</taxon>
        <taxon>Sphingobacteriales</taxon>
        <taxon>Sphingobacteriaceae</taxon>
        <taxon>Mucilaginibacter</taxon>
    </lineage>
</organism>
<evidence type="ECO:0000259" key="2">
    <source>
        <dbReference type="Pfam" id="PF00561"/>
    </source>
</evidence>
<sequence>MVVVRILVLPEYFQVVYPFIGGKKIKPVPLVLHIRVIDLGITIPDKALHGFSYSSFMYRDIINDLAADYHLIVPDYPGFGLSRRPPVYGFDYSFDNLAAVMEDFYKPN</sequence>
<gene>
    <name evidence="3" type="ORF">SAMN05192573_10969</name>
</gene>
<dbReference type="SUPFAM" id="SSF53474">
    <property type="entry name" value="alpha/beta-Hydrolases"/>
    <property type="match status" value="1"/>
</dbReference>
<dbReference type="GO" id="GO:0004301">
    <property type="term" value="F:epoxide hydrolase activity"/>
    <property type="evidence" value="ECO:0007669"/>
    <property type="project" value="TreeGrafter"/>
</dbReference>
<reference evidence="4" key="1">
    <citation type="submission" date="2016-10" db="EMBL/GenBank/DDBJ databases">
        <authorList>
            <person name="Varghese N."/>
            <person name="Submissions S."/>
        </authorList>
    </citation>
    <scope>NUCLEOTIDE SEQUENCE [LARGE SCALE GENOMIC DNA]</scope>
    <source>
        <strain evidence="4">Gh-67</strain>
    </source>
</reference>
<dbReference type="PANTHER" id="PTHR42977:SF3">
    <property type="entry name" value="AB HYDROLASE-1 DOMAIN-CONTAINING PROTEIN"/>
    <property type="match status" value="1"/>
</dbReference>
<name>A0A1G8BVT4_9SPHI</name>
<dbReference type="Pfam" id="PF00561">
    <property type="entry name" value="Abhydrolase_1"/>
    <property type="match status" value="1"/>
</dbReference>
<dbReference type="PANTHER" id="PTHR42977">
    <property type="entry name" value="HYDROLASE-RELATED"/>
    <property type="match status" value="1"/>
</dbReference>
<feature type="domain" description="AB hydrolase-1" evidence="2">
    <location>
        <begin position="48"/>
        <end position="104"/>
    </location>
</feature>